<gene>
    <name evidence="2" type="ORF">AVDCRST_MAG74-120</name>
</gene>
<dbReference type="InterPro" id="IPR027417">
    <property type="entry name" value="P-loop_NTPase"/>
</dbReference>
<dbReference type="EMBL" id="CADCUR010000012">
    <property type="protein sequence ID" value="CAA9377857.1"/>
    <property type="molecule type" value="Genomic_DNA"/>
</dbReference>
<accession>A0A6J4NB20</accession>
<evidence type="ECO:0000313" key="2">
    <source>
        <dbReference type="EMBL" id="CAA9377857.1"/>
    </source>
</evidence>
<evidence type="ECO:0000259" key="1">
    <source>
        <dbReference type="SMART" id="SM00382"/>
    </source>
</evidence>
<reference evidence="2" key="1">
    <citation type="submission" date="2020-02" db="EMBL/GenBank/DDBJ databases">
        <authorList>
            <person name="Meier V. D."/>
        </authorList>
    </citation>
    <scope>NUCLEOTIDE SEQUENCE</scope>
    <source>
        <strain evidence="2">AVDCRST_MAG74</strain>
    </source>
</reference>
<dbReference type="Gene3D" id="3.40.50.300">
    <property type="entry name" value="P-loop containing nucleotide triphosphate hydrolases"/>
    <property type="match status" value="1"/>
</dbReference>
<protein>
    <recommendedName>
        <fullName evidence="1">AAA+ ATPase domain-containing protein</fullName>
    </recommendedName>
</protein>
<dbReference type="SUPFAM" id="SSF52540">
    <property type="entry name" value="P-loop containing nucleoside triphosphate hydrolases"/>
    <property type="match status" value="1"/>
</dbReference>
<dbReference type="SMART" id="SM00382">
    <property type="entry name" value="AAA"/>
    <property type="match status" value="1"/>
</dbReference>
<sequence>MFRAISRFQILSKFNLETIAEKVQVLLKSAELQLKCMMNFASQELSEWRESSNYYEFTPPAAEKKPVIKTDSVKLFADKLRIPKVAEPVARPRLIEHLGKSLAQFSATLIAGRAGTGKTALAADFARNSDGCVAWYKVETADSDWKVFSRYLSASLDLNCSGADAQPERGAMEVSATSETLAAQFVAAAEEKPVLIVLDDLHSIFDADWFGDFFNSFVPLLAPNVRLLLIARTLPPLQVWRLRSKQILGVMDEKLLSFTQDETIEIFRQHKLSPSAARSAHKSAYGKIARLEEIIEKKIAKRNPVSV</sequence>
<organism evidence="2">
    <name type="scientific">uncultured Pyrinomonadaceae bacterium</name>
    <dbReference type="NCBI Taxonomy" id="2283094"/>
    <lineage>
        <taxon>Bacteria</taxon>
        <taxon>Pseudomonadati</taxon>
        <taxon>Acidobacteriota</taxon>
        <taxon>Blastocatellia</taxon>
        <taxon>Blastocatellales</taxon>
        <taxon>Pyrinomonadaceae</taxon>
        <taxon>environmental samples</taxon>
    </lineage>
</organism>
<dbReference type="Pfam" id="PF13191">
    <property type="entry name" value="AAA_16"/>
    <property type="match status" value="1"/>
</dbReference>
<dbReference type="AlphaFoldDB" id="A0A6J4NB20"/>
<name>A0A6J4NB20_9BACT</name>
<dbReference type="InterPro" id="IPR003593">
    <property type="entry name" value="AAA+_ATPase"/>
</dbReference>
<dbReference type="InterPro" id="IPR041664">
    <property type="entry name" value="AAA_16"/>
</dbReference>
<feature type="domain" description="AAA+ ATPase" evidence="1">
    <location>
        <begin position="104"/>
        <end position="252"/>
    </location>
</feature>
<proteinExistence type="predicted"/>